<dbReference type="AlphaFoldDB" id="A0A1I7UMI6"/>
<comment type="subcellular location">
    <subcellularLocation>
        <location evidence="1">Membrane</location>
        <topology evidence="1">Multi-pass membrane protein</topology>
    </subcellularLocation>
</comment>
<dbReference type="Pfam" id="PF02118">
    <property type="entry name" value="Srg"/>
    <property type="match status" value="1"/>
</dbReference>
<comment type="caution">
    <text evidence="6">Lacks conserved residue(s) required for the propagation of feature annotation.</text>
</comment>
<dbReference type="GO" id="GO:0016020">
    <property type="term" value="C:membrane"/>
    <property type="evidence" value="ECO:0007669"/>
    <property type="project" value="UniProtKB-SubCell"/>
</dbReference>
<dbReference type="PANTHER" id="PTHR31627:SF13">
    <property type="entry name" value="SERPENTINE RECEPTOR CLASS GAMMA-1-RELATED"/>
    <property type="match status" value="1"/>
</dbReference>
<comment type="similarity">
    <text evidence="2 6">Belongs to the nematode receptor-like protein srg family.</text>
</comment>
<feature type="transmembrane region" description="Helical" evidence="6">
    <location>
        <begin position="119"/>
        <end position="142"/>
    </location>
</feature>
<evidence type="ECO:0000313" key="8">
    <source>
        <dbReference type="WBParaSite" id="Csp11.Scaffold630.g17460.t1"/>
    </source>
</evidence>
<feature type="transmembrane region" description="Helical" evidence="6">
    <location>
        <begin position="33"/>
        <end position="54"/>
    </location>
</feature>
<proteinExistence type="inferred from homology"/>
<evidence type="ECO:0000256" key="3">
    <source>
        <dbReference type="ARBA" id="ARBA00022692"/>
    </source>
</evidence>
<name>A0A1I7UMI6_9PELO</name>
<feature type="transmembrane region" description="Helical" evidence="6">
    <location>
        <begin position="154"/>
        <end position="179"/>
    </location>
</feature>
<evidence type="ECO:0000256" key="4">
    <source>
        <dbReference type="ARBA" id="ARBA00022989"/>
    </source>
</evidence>
<dbReference type="PANTHER" id="PTHR31627">
    <property type="entry name" value="SERPENTINE RECEPTOR CLASS GAMMA-RELATED"/>
    <property type="match status" value="1"/>
</dbReference>
<accession>A0A1I7UMI6</accession>
<dbReference type="InterPro" id="IPR000609">
    <property type="entry name" value="7TM_GPCR_serpentine_rcpt_Srg"/>
</dbReference>
<dbReference type="STRING" id="1561998.A0A1I7UMI6"/>
<evidence type="ECO:0000256" key="6">
    <source>
        <dbReference type="RuleBase" id="RU280813"/>
    </source>
</evidence>
<keyword evidence="7" id="KW-1185">Reference proteome</keyword>
<evidence type="ECO:0000313" key="7">
    <source>
        <dbReference type="Proteomes" id="UP000095282"/>
    </source>
</evidence>
<evidence type="ECO:0000256" key="2">
    <source>
        <dbReference type="ARBA" id="ARBA00005692"/>
    </source>
</evidence>
<reference evidence="8" key="1">
    <citation type="submission" date="2016-11" db="UniProtKB">
        <authorList>
            <consortium name="WormBaseParasite"/>
        </authorList>
    </citation>
    <scope>IDENTIFICATION</scope>
</reference>
<evidence type="ECO:0000256" key="1">
    <source>
        <dbReference type="ARBA" id="ARBA00004141"/>
    </source>
</evidence>
<dbReference type="GO" id="GO:0004888">
    <property type="term" value="F:transmembrane signaling receptor activity"/>
    <property type="evidence" value="ECO:0007669"/>
    <property type="project" value="InterPro"/>
</dbReference>
<evidence type="ECO:0000256" key="5">
    <source>
        <dbReference type="ARBA" id="ARBA00023136"/>
    </source>
</evidence>
<dbReference type="Proteomes" id="UP000095282">
    <property type="component" value="Unplaced"/>
</dbReference>
<dbReference type="WBParaSite" id="Csp11.Scaffold630.g17460.t1">
    <property type="protein sequence ID" value="Csp11.Scaffold630.g17460.t1"/>
    <property type="gene ID" value="Csp11.Scaffold630.g17460"/>
</dbReference>
<organism evidence="7 8">
    <name type="scientific">Caenorhabditis tropicalis</name>
    <dbReference type="NCBI Taxonomy" id="1561998"/>
    <lineage>
        <taxon>Eukaryota</taxon>
        <taxon>Metazoa</taxon>
        <taxon>Ecdysozoa</taxon>
        <taxon>Nematoda</taxon>
        <taxon>Chromadorea</taxon>
        <taxon>Rhabditida</taxon>
        <taxon>Rhabditina</taxon>
        <taxon>Rhabditomorpha</taxon>
        <taxon>Rhabditoidea</taxon>
        <taxon>Rhabditidae</taxon>
        <taxon>Peloderinae</taxon>
        <taxon>Caenorhabditis</taxon>
    </lineage>
</organism>
<protein>
    <recommendedName>
        <fullName evidence="6">Serpentine receptor class gamma</fullName>
    </recommendedName>
</protein>
<feature type="transmembrane region" description="Helical" evidence="6">
    <location>
        <begin position="74"/>
        <end position="98"/>
    </location>
</feature>
<keyword evidence="5 6" id="KW-0472">Membrane</keyword>
<dbReference type="PRINTS" id="PR00698">
    <property type="entry name" value="TMPROTEINSRG"/>
</dbReference>
<dbReference type="InterPro" id="IPR051119">
    <property type="entry name" value="Nematode_SR-like"/>
</dbReference>
<sequence>MRAAKSVIQVFLTVNRMTCVLAPLRYSQIWRRFIPFALFIISTSPFLVIWNVIISKTFPVSLFGGFALAYSKRVRWASLSLFQMIFMSISLVITVFTTSITLYQMRKLENRLKNSEKTLCFASFYMSTAFLSAALFQSYFAFFNISASSTNLLYFLQAFSFDILNIGSPIVMILISGQLRYHVIPIKRMAPRHSTVVSVSSMTKSRI</sequence>
<dbReference type="GO" id="GO:0007606">
    <property type="term" value="P:sensory perception of chemical stimulus"/>
    <property type="evidence" value="ECO:0007669"/>
    <property type="project" value="UniProtKB-UniRule"/>
</dbReference>
<dbReference type="eggNOG" id="ENOG502RVQJ">
    <property type="taxonomic scope" value="Eukaryota"/>
</dbReference>
<keyword evidence="4 6" id="KW-1133">Transmembrane helix</keyword>
<keyword evidence="3 6" id="KW-0812">Transmembrane</keyword>